<evidence type="ECO:0000313" key="2">
    <source>
        <dbReference type="EMBL" id="KAK4524462.1"/>
    </source>
</evidence>
<accession>A0AAV9IAW8</accession>
<feature type="region of interest" description="Disordered" evidence="1">
    <location>
        <begin position="119"/>
        <end position="139"/>
    </location>
</feature>
<evidence type="ECO:0000256" key="1">
    <source>
        <dbReference type="SAM" id="MobiDB-lite"/>
    </source>
</evidence>
<dbReference type="EMBL" id="JANCYU010000023">
    <property type="protein sequence ID" value="KAK4524462.1"/>
    <property type="molecule type" value="Genomic_DNA"/>
</dbReference>
<dbReference type="AlphaFoldDB" id="A0AAV9IAW8"/>
<comment type="caution">
    <text evidence="2">The sequence shown here is derived from an EMBL/GenBank/DDBJ whole genome shotgun (WGS) entry which is preliminary data.</text>
</comment>
<dbReference type="PANTHER" id="PTHR40637">
    <property type="entry name" value="ESSS SUBUNIT OF NADH:UBIQUINONE OXIDOREDUCTASE (COMPLEX I) PROTEIN"/>
    <property type="match status" value="1"/>
</dbReference>
<sequence length="139" mass="16367">MWSSVVLVGLSQRIFQVSRIRYPQQLWNKRWCSHASKSIEDKQDALKKKEEEEEFNEPGGLLFGEEPPPPGEKRKWEEWEAPWYTVVALVTFFGVYGLYQRSPDTSYQLAREEAIRRLQQEKDTSPMLLSSKNETKDQN</sequence>
<protein>
    <submittedName>
        <fullName evidence="2">Uncharacterized protein</fullName>
    </submittedName>
</protein>
<reference evidence="2 3" key="1">
    <citation type="submission" date="2022-07" db="EMBL/GenBank/DDBJ databases">
        <title>Genome-wide signatures of adaptation to extreme environments.</title>
        <authorList>
            <person name="Cho C.H."/>
            <person name="Yoon H.S."/>
        </authorList>
    </citation>
    <scope>NUCLEOTIDE SEQUENCE [LARGE SCALE GENOMIC DNA]</scope>
    <source>
        <strain evidence="2 3">108.79 E11</strain>
    </source>
</reference>
<dbReference type="PANTHER" id="PTHR40637:SF1">
    <property type="entry name" value="ESSS SUBUNIT OF NADH:UBIQUINONE OXIDOREDUCTASE (COMPLEX I) PROTEIN"/>
    <property type="match status" value="1"/>
</dbReference>
<name>A0AAV9IAW8_9RHOD</name>
<feature type="region of interest" description="Disordered" evidence="1">
    <location>
        <begin position="42"/>
        <end position="74"/>
    </location>
</feature>
<evidence type="ECO:0000313" key="3">
    <source>
        <dbReference type="Proteomes" id="UP001300502"/>
    </source>
</evidence>
<dbReference type="Proteomes" id="UP001300502">
    <property type="component" value="Unassembled WGS sequence"/>
</dbReference>
<organism evidence="2 3">
    <name type="scientific">Galdieria yellowstonensis</name>
    <dbReference type="NCBI Taxonomy" id="3028027"/>
    <lineage>
        <taxon>Eukaryota</taxon>
        <taxon>Rhodophyta</taxon>
        <taxon>Bangiophyceae</taxon>
        <taxon>Galdieriales</taxon>
        <taxon>Galdieriaceae</taxon>
        <taxon>Galdieria</taxon>
    </lineage>
</organism>
<proteinExistence type="predicted"/>
<keyword evidence="3" id="KW-1185">Reference proteome</keyword>
<gene>
    <name evidence="2" type="ORF">GAYE_SCF03G2363</name>
</gene>